<dbReference type="SUPFAM" id="SSF53474">
    <property type="entry name" value="alpha/beta-Hydrolases"/>
    <property type="match status" value="1"/>
</dbReference>
<accession>A0A1H2H370</accession>
<dbReference type="InterPro" id="IPR022742">
    <property type="entry name" value="Hydrolase_4"/>
</dbReference>
<proteinExistence type="predicted"/>
<dbReference type="STRING" id="1434072.SAMN05216210_2734"/>
<dbReference type="GO" id="GO:0016787">
    <property type="term" value="F:hydrolase activity"/>
    <property type="evidence" value="ECO:0007669"/>
    <property type="project" value="UniProtKB-KW"/>
</dbReference>
<dbReference type="OrthoDB" id="5614837at2"/>
<protein>
    <submittedName>
        <fullName evidence="2">Lysophospholipase, alpha-beta hydrolase superfamily</fullName>
    </submittedName>
</protein>
<dbReference type="InterPro" id="IPR051044">
    <property type="entry name" value="MAG_DAG_Lipase"/>
</dbReference>
<evidence type="ECO:0000259" key="1">
    <source>
        <dbReference type="Pfam" id="PF12146"/>
    </source>
</evidence>
<gene>
    <name evidence="2" type="ORF">SAMN05216210_2734</name>
</gene>
<dbReference type="EMBL" id="LT629787">
    <property type="protein sequence ID" value="SDU26169.1"/>
    <property type="molecule type" value="Genomic_DNA"/>
</dbReference>
<dbReference type="RefSeq" id="WP_092387771.1">
    <property type="nucleotide sequence ID" value="NZ_LT629787.1"/>
</dbReference>
<name>A0A1H2H370_9GAMM</name>
<dbReference type="Proteomes" id="UP000243924">
    <property type="component" value="Chromosome I"/>
</dbReference>
<dbReference type="Pfam" id="PF12146">
    <property type="entry name" value="Hydrolase_4"/>
    <property type="match status" value="1"/>
</dbReference>
<feature type="domain" description="Serine aminopeptidase S33" evidence="1">
    <location>
        <begin position="64"/>
        <end position="293"/>
    </location>
</feature>
<evidence type="ECO:0000313" key="3">
    <source>
        <dbReference type="Proteomes" id="UP000243924"/>
    </source>
</evidence>
<keyword evidence="2" id="KW-0378">Hydrolase</keyword>
<organism evidence="2 3">
    <name type="scientific">Halopseudomonas salegens</name>
    <dbReference type="NCBI Taxonomy" id="1434072"/>
    <lineage>
        <taxon>Bacteria</taxon>
        <taxon>Pseudomonadati</taxon>
        <taxon>Pseudomonadota</taxon>
        <taxon>Gammaproteobacteria</taxon>
        <taxon>Pseudomonadales</taxon>
        <taxon>Pseudomonadaceae</taxon>
        <taxon>Halopseudomonas</taxon>
    </lineage>
</organism>
<evidence type="ECO:0000313" key="2">
    <source>
        <dbReference type="EMBL" id="SDU26169.1"/>
    </source>
</evidence>
<reference evidence="3" key="1">
    <citation type="submission" date="2016-10" db="EMBL/GenBank/DDBJ databases">
        <authorList>
            <person name="Varghese N."/>
            <person name="Submissions S."/>
        </authorList>
    </citation>
    <scope>NUCLEOTIDE SEQUENCE [LARGE SCALE GENOMIC DNA]</scope>
    <source>
        <strain evidence="3">CECT 8338</strain>
    </source>
</reference>
<dbReference type="PANTHER" id="PTHR11614">
    <property type="entry name" value="PHOSPHOLIPASE-RELATED"/>
    <property type="match status" value="1"/>
</dbReference>
<dbReference type="InterPro" id="IPR029058">
    <property type="entry name" value="AB_hydrolase_fold"/>
</dbReference>
<keyword evidence="3" id="KW-1185">Reference proteome</keyword>
<dbReference type="Gene3D" id="3.40.50.1820">
    <property type="entry name" value="alpha/beta hydrolase"/>
    <property type="match status" value="1"/>
</dbReference>
<sequence>MDQALLHQLVTDLPLLEPGRPLDALGLRYAGYYGIDFSDRAQQHLGRVPIEGFDLALQVWRPAQPRGTLLILHGYYDHMGLYRHVIEWALDQQLAVLGMDLPGHGLSSGERASIDCFLSYQTALDAAFAQAQVWALPEPWHLLGQSTGGGILVDRLLHGPVPEQVGQTILMAPLVRPRQWLLSQMGLRMLGGMVRQLGRRFTENSTDQAFLDFVRTRDPLQPKVLPVAWVQALDAWIPRIEQAGESVYSPLIIQGQDDNTVDWQHNMQVLADKFAQPQLLYLPGARHHLANEQASMRAQYLQWLDARLHT</sequence>
<dbReference type="AlphaFoldDB" id="A0A1H2H370"/>